<dbReference type="InterPro" id="IPR001680">
    <property type="entry name" value="WD40_rpt"/>
</dbReference>
<dbReference type="EMBL" id="VXIT01000026">
    <property type="protein sequence ID" value="KAA6406548.1"/>
    <property type="molecule type" value="Genomic_DNA"/>
</dbReference>
<dbReference type="InterPro" id="IPR015943">
    <property type="entry name" value="WD40/YVTN_repeat-like_dom_sf"/>
</dbReference>
<feature type="repeat" description="WD" evidence="4">
    <location>
        <begin position="187"/>
        <end position="209"/>
    </location>
</feature>
<dbReference type="GO" id="GO:0005737">
    <property type="term" value="C:cytoplasm"/>
    <property type="evidence" value="ECO:0007669"/>
    <property type="project" value="UniProtKB-SubCell"/>
</dbReference>
<protein>
    <submittedName>
        <fullName evidence="5">WD40 repeat protein</fullName>
    </submittedName>
</protein>
<dbReference type="OrthoDB" id="1068471at2759"/>
<evidence type="ECO:0000256" key="3">
    <source>
        <dbReference type="ARBA" id="ARBA00038145"/>
    </source>
</evidence>
<organism evidence="5 6">
    <name type="scientific">Lasallia pustulata</name>
    <dbReference type="NCBI Taxonomy" id="136370"/>
    <lineage>
        <taxon>Eukaryota</taxon>
        <taxon>Fungi</taxon>
        <taxon>Dikarya</taxon>
        <taxon>Ascomycota</taxon>
        <taxon>Pezizomycotina</taxon>
        <taxon>Lecanoromycetes</taxon>
        <taxon>OSLEUM clade</taxon>
        <taxon>Umbilicariomycetidae</taxon>
        <taxon>Umbilicariales</taxon>
        <taxon>Umbilicariaceae</taxon>
        <taxon>Lasallia</taxon>
    </lineage>
</organism>
<evidence type="ECO:0000313" key="6">
    <source>
        <dbReference type="Proteomes" id="UP000324767"/>
    </source>
</evidence>
<dbReference type="Proteomes" id="UP000324767">
    <property type="component" value="Unassembled WGS sequence"/>
</dbReference>
<dbReference type="InterPro" id="IPR051980">
    <property type="entry name" value="WD_repeat_MORG1"/>
</dbReference>
<dbReference type="InterPro" id="IPR036322">
    <property type="entry name" value="WD40_repeat_dom_sf"/>
</dbReference>
<proteinExistence type="inferred from homology"/>
<keyword evidence="2" id="KW-0963">Cytoplasm</keyword>
<evidence type="ECO:0000256" key="4">
    <source>
        <dbReference type="PROSITE-ProRule" id="PRU00221"/>
    </source>
</evidence>
<dbReference type="PANTHER" id="PTHR22842">
    <property type="entry name" value="WD40 REPEAT PROTEIN"/>
    <property type="match status" value="1"/>
</dbReference>
<gene>
    <name evidence="5" type="ORF">FRX48_09713</name>
</gene>
<dbReference type="SUPFAM" id="SSF50978">
    <property type="entry name" value="WD40 repeat-like"/>
    <property type="match status" value="1"/>
</dbReference>
<evidence type="ECO:0000313" key="5">
    <source>
        <dbReference type="EMBL" id="KAA6406548.1"/>
    </source>
</evidence>
<dbReference type="PROSITE" id="PS50082">
    <property type="entry name" value="WD_REPEATS_2"/>
    <property type="match status" value="2"/>
</dbReference>
<comment type="similarity">
    <text evidence="3">Belongs to the WD repeat MORG1 family.</text>
</comment>
<dbReference type="Gene3D" id="2.130.10.10">
    <property type="entry name" value="YVTN repeat-like/Quinoprotein amine dehydrogenase"/>
    <property type="match status" value="2"/>
</dbReference>
<dbReference type="GO" id="GO:0000398">
    <property type="term" value="P:mRNA splicing, via spliceosome"/>
    <property type="evidence" value="ECO:0007669"/>
    <property type="project" value="TreeGrafter"/>
</dbReference>
<dbReference type="PROSITE" id="PS50294">
    <property type="entry name" value="WD_REPEATS_REGION"/>
    <property type="match status" value="1"/>
</dbReference>
<evidence type="ECO:0000256" key="1">
    <source>
        <dbReference type="ARBA" id="ARBA00004496"/>
    </source>
</evidence>
<dbReference type="SMART" id="SM00320">
    <property type="entry name" value="WD40"/>
    <property type="match status" value="5"/>
</dbReference>
<reference evidence="5 6" key="1">
    <citation type="submission" date="2019-09" db="EMBL/GenBank/DDBJ databases">
        <title>The hologenome of the rock-dwelling lichen Lasallia pustulata.</title>
        <authorList>
            <person name="Greshake Tzovaras B."/>
            <person name="Segers F."/>
            <person name="Bicker A."/>
            <person name="Dal Grande F."/>
            <person name="Otte J."/>
            <person name="Hankeln T."/>
            <person name="Schmitt I."/>
            <person name="Ebersberger I."/>
        </authorList>
    </citation>
    <scope>NUCLEOTIDE SEQUENCE [LARGE SCALE GENOMIC DNA]</scope>
    <source>
        <strain evidence="5">A1-1</strain>
    </source>
</reference>
<comment type="caution">
    <text evidence="5">The sequence shown here is derived from an EMBL/GenBank/DDBJ whole genome shotgun (WGS) entry which is preliminary data.</text>
</comment>
<dbReference type="PANTHER" id="PTHR22842:SF3">
    <property type="entry name" value="WD REPEAT DOMAIN-CONTAINING PROTEIN 83"/>
    <property type="match status" value="1"/>
</dbReference>
<accession>A0A5M8PC85</accession>
<dbReference type="Pfam" id="PF00400">
    <property type="entry name" value="WD40"/>
    <property type="match status" value="4"/>
</dbReference>
<feature type="repeat" description="WD" evidence="4">
    <location>
        <begin position="11"/>
        <end position="44"/>
    </location>
</feature>
<evidence type="ECO:0000256" key="2">
    <source>
        <dbReference type="ARBA" id="ARBA00022490"/>
    </source>
</evidence>
<dbReference type="AlphaFoldDB" id="A0A5M8PC85"/>
<name>A0A5M8PC85_9LECA</name>
<dbReference type="GO" id="GO:0071013">
    <property type="term" value="C:catalytic step 2 spliceosome"/>
    <property type="evidence" value="ECO:0007669"/>
    <property type="project" value="TreeGrafter"/>
</dbReference>
<sequence>MIFPTRELTKLTGHAGPVHCVTFSAGLGQYILTGSSDRAVRLYNPLKASAAVAESGLVQTYAAHGFDATVRLWDCKSQSAKPIQVFEESKDSVSSLHVVGHEIVTGCVDGRMRLYDLRMGMVYADLVGQPITSVQQTHDGNAVLVSTLDSTIRLMDKGNGQMLQSYKGHTNQDYRIRSCLGLADAVVVSGSEDGQIYAWDLLEGRVIEKLGAHDGKVASAVAFNAARKEWASAGVDGVVSVWGMP</sequence>
<comment type="subcellular location">
    <subcellularLocation>
        <location evidence="1">Cytoplasm</location>
    </subcellularLocation>
</comment>
<keyword evidence="4" id="KW-0853">WD repeat</keyword>